<evidence type="ECO:0000313" key="1">
    <source>
        <dbReference type="EMBL" id="KAJ9655935.1"/>
    </source>
</evidence>
<proteinExistence type="predicted"/>
<name>A0ACC3A611_9EURO</name>
<keyword evidence="2" id="KW-1185">Reference proteome</keyword>
<gene>
    <name evidence="1" type="ORF">H2198_005283</name>
</gene>
<accession>A0ACC3A611</accession>
<evidence type="ECO:0000313" key="2">
    <source>
        <dbReference type="Proteomes" id="UP001172386"/>
    </source>
</evidence>
<organism evidence="1 2">
    <name type="scientific">Neophaeococcomyces mojaviensis</name>
    <dbReference type="NCBI Taxonomy" id="3383035"/>
    <lineage>
        <taxon>Eukaryota</taxon>
        <taxon>Fungi</taxon>
        <taxon>Dikarya</taxon>
        <taxon>Ascomycota</taxon>
        <taxon>Pezizomycotina</taxon>
        <taxon>Eurotiomycetes</taxon>
        <taxon>Chaetothyriomycetidae</taxon>
        <taxon>Chaetothyriales</taxon>
        <taxon>Chaetothyriales incertae sedis</taxon>
        <taxon>Neophaeococcomyces</taxon>
    </lineage>
</organism>
<dbReference type="Proteomes" id="UP001172386">
    <property type="component" value="Unassembled WGS sequence"/>
</dbReference>
<comment type="caution">
    <text evidence="1">The sequence shown here is derived from an EMBL/GenBank/DDBJ whole genome shotgun (WGS) entry which is preliminary data.</text>
</comment>
<dbReference type="EMBL" id="JAPDRQ010000086">
    <property type="protein sequence ID" value="KAJ9655935.1"/>
    <property type="molecule type" value="Genomic_DNA"/>
</dbReference>
<protein>
    <submittedName>
        <fullName evidence="1">Uncharacterized protein</fullName>
    </submittedName>
</protein>
<sequence>MRLPSILSRIIAQADPEKGLNRPPGTDFSATTNIRQQHRDSHVQDTLIQFRHYVGIHNDPDLSSGRPVANVGIYQRIVKAERSYKKQYKTYSRAINSALGLQIIFAAALTALGAGNGPRSAVTAFGALNTILAGFLTYLKGSGLPNRLKYYENEMVKVREYIEQREREFARGNLDIDLKEEVMIIEDMYETVKRDIEINTPESYVSITNAVARDGRNPQPSLGNRRRSVATQARQEFDDRIYDVDEKLGSTRRGLQSSLSQARLGMESQLSNVQKGFESRIQETRAGLDDRLNNTRSGLESGLSQSRLGVESRIADARGGLTSQYEHAKEGANSHYQQTRSGLENEYQQTRADIGNQVDQTRAGIGTQVDQTRTGIVHHVDQTRLATQAQVENTRYGIESRIQDTQRDVSAQVEQTRHGMESRMKEVQEQVKEQEEKIMGIAEQVAQKVLSVTQKRHEHQ</sequence>
<reference evidence="1" key="1">
    <citation type="submission" date="2022-10" db="EMBL/GenBank/DDBJ databases">
        <title>Culturing micro-colonial fungi from biological soil crusts in the Mojave desert and describing Neophaeococcomyces mojavensis, and introducing the new genera and species Taxawa tesnikishii.</title>
        <authorList>
            <person name="Kurbessoian T."/>
            <person name="Stajich J.E."/>
        </authorList>
    </citation>
    <scope>NUCLEOTIDE SEQUENCE</scope>
    <source>
        <strain evidence="1">JES_112</strain>
    </source>
</reference>